<evidence type="ECO:0000313" key="2">
    <source>
        <dbReference type="Proteomes" id="UP000002420"/>
    </source>
</evidence>
<protein>
    <submittedName>
        <fullName evidence="1">Uncharacterized protein</fullName>
    </submittedName>
</protein>
<dbReference type="EMBL" id="CP001089">
    <property type="protein sequence ID" value="ACD96010.1"/>
    <property type="molecule type" value="Genomic_DNA"/>
</dbReference>
<reference evidence="1 2" key="1">
    <citation type="submission" date="2008-05" db="EMBL/GenBank/DDBJ databases">
        <title>Complete sequence of chromosome of Geobacter lovleyi SZ.</title>
        <authorList>
            <consortium name="US DOE Joint Genome Institute"/>
            <person name="Lucas S."/>
            <person name="Copeland A."/>
            <person name="Lapidus A."/>
            <person name="Glavina del Rio T."/>
            <person name="Dalin E."/>
            <person name="Tice H."/>
            <person name="Bruce D."/>
            <person name="Goodwin L."/>
            <person name="Pitluck S."/>
            <person name="Chertkov O."/>
            <person name="Meincke L."/>
            <person name="Brettin T."/>
            <person name="Detter J.C."/>
            <person name="Han C."/>
            <person name="Tapia R."/>
            <person name="Kuske C.R."/>
            <person name="Schmutz J."/>
            <person name="Larimer F."/>
            <person name="Land M."/>
            <person name="Hauser L."/>
            <person name="Kyrpides N."/>
            <person name="Mikhailova N."/>
            <person name="Sung Y."/>
            <person name="Fletcher K.E."/>
            <person name="Ritalahti K.M."/>
            <person name="Loeffler F.E."/>
            <person name="Richardson P."/>
        </authorList>
    </citation>
    <scope>NUCLEOTIDE SEQUENCE [LARGE SCALE GENOMIC DNA]</scope>
    <source>
        <strain evidence="2">ATCC BAA-1151 / DSM 17278 / SZ</strain>
    </source>
</reference>
<dbReference type="InterPro" id="IPR036280">
    <property type="entry name" value="Multihaem_cyt_sf"/>
</dbReference>
<dbReference type="AlphaFoldDB" id="B3E4S4"/>
<dbReference type="eggNOG" id="COG3303">
    <property type="taxonomic scope" value="Bacteria"/>
</dbReference>
<sequence>MKKVFFICALLIYGLLIFNQQQSRAEKMSHKDFAKMELKDCNSCHKEQGIPLTHDNDWAGRHHQNTDWMGEHRALAGKAGTNCIECHTQSFCNDCHTGGGVDAALRTPNFKRNYMPKNHRSDFISIHPIKAKDNQQSCIRCHNQKFCSDCHVRFPKGSLRIKSHNPAGPNNQIYAASNWSQEHSTEARRNLQSCQTCHPSGDVCIKCHSSGKTRPHPRNWKAGNFKDRTNGKVCVKCHLPGTY</sequence>
<dbReference type="SUPFAM" id="SSF48695">
    <property type="entry name" value="Multiheme cytochromes"/>
    <property type="match status" value="1"/>
</dbReference>
<keyword evidence="2" id="KW-1185">Reference proteome</keyword>
<gene>
    <name evidence="1" type="ordered locus">Glov_2294</name>
</gene>
<dbReference type="HOGENOM" id="CLU_1141296_0_0_7"/>
<dbReference type="KEGG" id="glo:Glov_2294"/>
<dbReference type="OrthoDB" id="9788951at2"/>
<evidence type="ECO:0000313" key="1">
    <source>
        <dbReference type="EMBL" id="ACD96010.1"/>
    </source>
</evidence>
<dbReference type="Proteomes" id="UP000002420">
    <property type="component" value="Chromosome"/>
</dbReference>
<accession>B3E4S4</accession>
<dbReference type="STRING" id="398767.Glov_2294"/>
<proteinExistence type="predicted"/>
<dbReference type="Gene3D" id="3.90.10.10">
    <property type="entry name" value="Cytochrome C3"/>
    <property type="match status" value="1"/>
</dbReference>
<organism evidence="1 2">
    <name type="scientific">Trichlorobacter lovleyi (strain ATCC BAA-1151 / DSM 17278 / SZ)</name>
    <name type="common">Geobacter lovleyi</name>
    <dbReference type="NCBI Taxonomy" id="398767"/>
    <lineage>
        <taxon>Bacteria</taxon>
        <taxon>Pseudomonadati</taxon>
        <taxon>Thermodesulfobacteriota</taxon>
        <taxon>Desulfuromonadia</taxon>
        <taxon>Geobacterales</taxon>
        <taxon>Geobacteraceae</taxon>
        <taxon>Trichlorobacter</taxon>
    </lineage>
</organism>
<dbReference type="RefSeq" id="WP_012470344.1">
    <property type="nucleotide sequence ID" value="NC_010814.1"/>
</dbReference>
<name>B3E4S4_TRIL1</name>